<name>A0A2U1J6E1_SMIAN</name>
<dbReference type="GO" id="GO:0006270">
    <property type="term" value="P:DNA replication initiation"/>
    <property type="evidence" value="ECO:0007669"/>
    <property type="project" value="TreeGrafter"/>
</dbReference>
<accession>A0A2U1J6E1</accession>
<keyword evidence="7" id="KW-1185">Reference proteome</keyword>
<dbReference type="Proteomes" id="UP000245591">
    <property type="component" value="Unassembled WGS sequence"/>
</dbReference>
<dbReference type="GO" id="GO:0005664">
    <property type="term" value="C:nuclear origin of replication recognition complex"/>
    <property type="evidence" value="ECO:0007669"/>
    <property type="project" value="TreeGrafter"/>
</dbReference>
<keyword evidence="4" id="KW-0539">Nucleus</keyword>
<gene>
    <name evidence="6" type="ORF">BB558_003335</name>
</gene>
<dbReference type="PANTHER" id="PTHR12087:SF0">
    <property type="entry name" value="ORIGIN RECOGNITION COMPLEX SUBUNIT 4"/>
    <property type="match status" value="1"/>
</dbReference>
<evidence type="ECO:0000256" key="4">
    <source>
        <dbReference type="ARBA" id="ARBA00023242"/>
    </source>
</evidence>
<dbReference type="InterPro" id="IPR032705">
    <property type="entry name" value="ORC4_C"/>
</dbReference>
<organism evidence="6 7">
    <name type="scientific">Smittium angustum</name>
    <dbReference type="NCBI Taxonomy" id="133377"/>
    <lineage>
        <taxon>Eukaryota</taxon>
        <taxon>Fungi</taxon>
        <taxon>Fungi incertae sedis</taxon>
        <taxon>Zoopagomycota</taxon>
        <taxon>Kickxellomycotina</taxon>
        <taxon>Harpellomycetes</taxon>
        <taxon>Harpellales</taxon>
        <taxon>Legeriomycetaceae</taxon>
        <taxon>Smittium</taxon>
    </lineage>
</organism>
<evidence type="ECO:0000256" key="2">
    <source>
        <dbReference type="ARBA" id="ARBA00022705"/>
    </source>
</evidence>
<comment type="subcellular location">
    <subcellularLocation>
        <location evidence="1">Nucleus</location>
    </subcellularLocation>
</comment>
<protein>
    <recommendedName>
        <fullName evidence="5">Origin recognition complex subunit 4 C-terminal domain-containing protein</fullName>
    </recommendedName>
</protein>
<dbReference type="EMBL" id="MBFU01000324">
    <property type="protein sequence ID" value="PWA00615.1"/>
    <property type="molecule type" value="Genomic_DNA"/>
</dbReference>
<dbReference type="InterPro" id="IPR016527">
    <property type="entry name" value="ORC4"/>
</dbReference>
<dbReference type="PANTHER" id="PTHR12087">
    <property type="entry name" value="ORIGIN RECOGNITION COMPLEX SUBUNIT 4"/>
    <property type="match status" value="1"/>
</dbReference>
<evidence type="ECO:0000259" key="5">
    <source>
        <dbReference type="Pfam" id="PF14629"/>
    </source>
</evidence>
<proteinExistence type="predicted"/>
<feature type="domain" description="Origin recognition complex subunit 4 C-terminal" evidence="5">
    <location>
        <begin position="5"/>
        <end position="117"/>
    </location>
</feature>
<keyword evidence="3" id="KW-0238">DNA-binding</keyword>
<evidence type="ECO:0000313" key="7">
    <source>
        <dbReference type="Proteomes" id="UP000245591"/>
    </source>
</evidence>
<dbReference type="AlphaFoldDB" id="A0A2U1J6E1"/>
<evidence type="ECO:0000313" key="6">
    <source>
        <dbReference type="EMBL" id="PWA00615.1"/>
    </source>
</evidence>
<dbReference type="GO" id="GO:0003688">
    <property type="term" value="F:DNA replication origin binding"/>
    <property type="evidence" value="ECO:0007669"/>
    <property type="project" value="TreeGrafter"/>
</dbReference>
<keyword evidence="2" id="KW-0235">DNA replication</keyword>
<comment type="caution">
    <text evidence="6">The sequence shown here is derived from an EMBL/GenBank/DDBJ whole genome shotgun (WGS) entry which is preliminary data.</text>
</comment>
<evidence type="ECO:0000256" key="3">
    <source>
        <dbReference type="ARBA" id="ARBA00023125"/>
    </source>
</evidence>
<reference evidence="6 7" key="1">
    <citation type="journal article" date="2018" name="MBio">
        <title>Comparative Genomics Reveals the Core Gene Toolbox for the Fungus-Insect Symbiosis.</title>
        <authorList>
            <person name="Wang Y."/>
            <person name="Stata M."/>
            <person name="Wang W."/>
            <person name="Stajich J.E."/>
            <person name="White M.M."/>
            <person name="Moncalvo J.M."/>
        </authorList>
    </citation>
    <scope>NUCLEOTIDE SEQUENCE [LARGE SCALE GENOMIC DNA]</scope>
    <source>
        <strain evidence="6 7">AUS-126-30</strain>
    </source>
</reference>
<dbReference type="Pfam" id="PF14629">
    <property type="entry name" value="ORC4_C"/>
    <property type="match status" value="1"/>
</dbReference>
<evidence type="ECO:0000256" key="1">
    <source>
        <dbReference type="ARBA" id="ARBA00004123"/>
    </source>
</evidence>
<sequence>MRSLISTGHHSFNFEMVYDEYKSMAGRYLVASSTSGGAVKLYKKAVALKAFEYLLQVELVRFSGSSGSLSAGSIPGYDTVGSTGGGRKKNFSLNMSSGMKEFQMVNLLVDPDQIVSAATERRDLPAVLRRWFCE</sequence>